<organism evidence="2 3">
    <name type="scientific">Methanolacinia petrolearia (strain DSM 11571 / OCM 486 / SEBR 4847)</name>
    <name type="common">Methanoplanus petrolearius</name>
    <dbReference type="NCBI Taxonomy" id="679926"/>
    <lineage>
        <taxon>Archaea</taxon>
        <taxon>Methanobacteriati</taxon>
        <taxon>Methanobacteriota</taxon>
        <taxon>Stenosarchaea group</taxon>
        <taxon>Methanomicrobia</taxon>
        <taxon>Methanomicrobiales</taxon>
        <taxon>Methanomicrobiaceae</taxon>
        <taxon>Methanolacinia</taxon>
    </lineage>
</organism>
<keyword evidence="1" id="KW-1133">Transmembrane helix</keyword>
<evidence type="ECO:0000313" key="2">
    <source>
        <dbReference type="EMBL" id="ADN37243.1"/>
    </source>
</evidence>
<accession>E1REZ9</accession>
<feature type="transmembrane region" description="Helical" evidence="1">
    <location>
        <begin position="445"/>
        <end position="466"/>
    </location>
</feature>
<dbReference type="EMBL" id="CP002117">
    <property type="protein sequence ID" value="ADN37243.1"/>
    <property type="molecule type" value="Genomic_DNA"/>
</dbReference>
<evidence type="ECO:0000256" key="1">
    <source>
        <dbReference type="SAM" id="Phobius"/>
    </source>
</evidence>
<dbReference type="KEGG" id="mpi:Mpet_2499"/>
<keyword evidence="1" id="KW-0812">Transmembrane</keyword>
<dbReference type="Proteomes" id="UP000006565">
    <property type="component" value="Chromosome"/>
</dbReference>
<dbReference type="STRING" id="679926.Mpet_2499"/>
<dbReference type="RefSeq" id="WP_013330416.1">
    <property type="nucleotide sequence ID" value="NC_014507.1"/>
</dbReference>
<protein>
    <submittedName>
        <fullName evidence="2">Uncharacterized protein</fullName>
    </submittedName>
</protein>
<dbReference type="OrthoDB" id="119771at2157"/>
<proteinExistence type="predicted"/>
<dbReference type="HOGENOM" id="CLU_619136_0_0_2"/>
<name>E1REZ9_METP4</name>
<evidence type="ECO:0000313" key="3">
    <source>
        <dbReference type="Proteomes" id="UP000006565"/>
    </source>
</evidence>
<gene>
    <name evidence="2" type="ordered locus">Mpet_2499</name>
</gene>
<dbReference type="SUPFAM" id="SSF82171">
    <property type="entry name" value="DPP6 N-terminal domain-like"/>
    <property type="match status" value="1"/>
</dbReference>
<dbReference type="eggNOG" id="arCOG11998">
    <property type="taxonomic scope" value="Archaea"/>
</dbReference>
<feature type="transmembrane region" description="Helical" evidence="1">
    <location>
        <begin position="21"/>
        <end position="39"/>
    </location>
</feature>
<dbReference type="GeneID" id="9744992"/>
<sequence precursor="true">MTIRSGISGKPGSEKRWCSTFGIFIFSMAVLLLFIAIPVNAEEFPVIETVYTYVDGDDDVHFPYVPSDDKTSHAGLSNGEVAYSKSGDPLVYIWDSVTGETKTFDTTELAEKKDNWISFWMDIRSLDISNGVVYYSLAIHTTTPTGTSASSRGLFDFDGISNEQVSDRLYTDELLADNDLVVAKGSSDFEDGPFTEVMSMHVYSHDTGKLVLIDNRTDLDDPMGFGEYMVATLSESISIPTPVPGDRLRSEGIAVFDLEPVLAGGEVGRIEVPGTTDIASNERVNLDQDCFSDSFFVWTKGRKTTEGGIDHFGSILYATDLDTLENTAIDTNDENLDFGLYASAVDGDFLIYKNNDMIFLYHIPDGEKKEIRITGNDEFEVGDIIEFDAGQLLVRAYPKDYPGYDPNEYEIWFVDLNPYINPTGTSETGTTLPATSAPETRETPVLLVVPGLAVLIVFALFAFSLWRKG</sequence>
<keyword evidence="3" id="KW-1185">Reference proteome</keyword>
<dbReference type="AlphaFoldDB" id="E1REZ9"/>
<reference evidence="2 3" key="1">
    <citation type="journal article" date="2010" name="Stand. Genomic Sci.">
        <title>Complete genome sequence of Methanoplanus petrolearius type strain (SEBR 4847).</title>
        <authorList>
            <person name="Brambilla E."/>
            <person name="Djao O.D."/>
            <person name="Daligault H."/>
            <person name="Lapidus A."/>
            <person name="Lucas S."/>
            <person name="Hammon N."/>
            <person name="Nolan M."/>
            <person name="Tice H."/>
            <person name="Cheng J.F."/>
            <person name="Han C."/>
            <person name="Tapia R."/>
            <person name="Goodwin L."/>
            <person name="Pitluck S."/>
            <person name="Liolios K."/>
            <person name="Ivanova N."/>
            <person name="Mavromatis K."/>
            <person name="Mikhailova N."/>
            <person name="Pati A."/>
            <person name="Chen A."/>
            <person name="Palaniappan K."/>
            <person name="Land M."/>
            <person name="Hauser L."/>
            <person name="Chang Y.J."/>
            <person name="Jeffries C.D."/>
            <person name="Rohde M."/>
            <person name="Spring S."/>
            <person name="Sikorski J."/>
            <person name="Goker M."/>
            <person name="Woyke T."/>
            <person name="Bristow J."/>
            <person name="Eisen J.A."/>
            <person name="Markowitz V."/>
            <person name="Hugenholtz P."/>
            <person name="Kyrpides N.C."/>
            <person name="Klenk H.P."/>
        </authorList>
    </citation>
    <scope>NUCLEOTIDE SEQUENCE [LARGE SCALE GENOMIC DNA]</scope>
    <source>
        <strain evidence="3">DSM 11571 / OCM 486 / SEBR 4847</strain>
    </source>
</reference>
<keyword evidence="1" id="KW-0472">Membrane</keyword>